<dbReference type="OrthoDB" id="573709at2"/>
<keyword evidence="1" id="KW-0472">Membrane</keyword>
<keyword evidence="1" id="KW-0812">Transmembrane</keyword>
<dbReference type="Proteomes" id="UP000013243">
    <property type="component" value="Chromosome"/>
</dbReference>
<dbReference type="GeneID" id="28250975"/>
<keyword evidence="1" id="KW-1133">Transmembrane helix</keyword>
<evidence type="ECO:0000313" key="2">
    <source>
        <dbReference type="EMBL" id="ANP41892.1"/>
    </source>
</evidence>
<feature type="transmembrane region" description="Helical" evidence="1">
    <location>
        <begin position="34"/>
        <end position="52"/>
    </location>
</feature>
<feature type="transmembrane region" description="Helical" evidence="1">
    <location>
        <begin position="116"/>
        <end position="139"/>
    </location>
</feature>
<reference evidence="2 3" key="1">
    <citation type="journal article" date="2016" name="ISME J.">
        <title>Global occurrence and heterogeneity of the Roseobacter-clade species Ruegeria mobilis.</title>
        <authorList>
            <person name="Sonnenschein E."/>
            <person name="Gram L."/>
        </authorList>
    </citation>
    <scope>NUCLEOTIDE SEQUENCE [LARGE SCALE GENOMIC DNA]</scope>
    <source>
        <strain evidence="2 3">F1926</strain>
    </source>
</reference>
<feature type="transmembrane region" description="Helical" evidence="1">
    <location>
        <begin position="58"/>
        <end position="76"/>
    </location>
</feature>
<dbReference type="AlphaFoldDB" id="A0A1B1A5Q7"/>
<dbReference type="STRING" id="1265309.K529_014035"/>
<sequence>MSNETQEGYVEMHMKHLEMLQNVIARMAESSASIKNYCMTISAAIIGLATAIQKPEVLYYTIPLVLIFGILDAHYLRLERAFRDQFNSVRKSSLSERPDFLISPSWTAGHRVFSGVFSWSVWLFYGPLIIVLVAIARIMSKT</sequence>
<protein>
    <submittedName>
        <fullName evidence="2">Uncharacterized protein</fullName>
    </submittedName>
</protein>
<dbReference type="EMBL" id="CP015230">
    <property type="protein sequence ID" value="ANP41892.1"/>
    <property type="molecule type" value="Genomic_DNA"/>
</dbReference>
<evidence type="ECO:0000313" key="3">
    <source>
        <dbReference type="Proteomes" id="UP000013243"/>
    </source>
</evidence>
<dbReference type="RefSeq" id="WP_005619533.1">
    <property type="nucleotide sequence ID" value="NZ_CP015230.1"/>
</dbReference>
<dbReference type="KEGG" id="rmb:K529_014035"/>
<name>A0A1B1A5Q7_9RHOB</name>
<gene>
    <name evidence="2" type="ORF">K529_014035</name>
</gene>
<evidence type="ECO:0000256" key="1">
    <source>
        <dbReference type="SAM" id="Phobius"/>
    </source>
</evidence>
<proteinExistence type="predicted"/>
<accession>A0A1B1A5Q7</accession>
<organism evidence="2 3">
    <name type="scientific">Tritonibacter mobilis F1926</name>
    <dbReference type="NCBI Taxonomy" id="1265309"/>
    <lineage>
        <taxon>Bacteria</taxon>
        <taxon>Pseudomonadati</taxon>
        <taxon>Pseudomonadota</taxon>
        <taxon>Alphaproteobacteria</taxon>
        <taxon>Rhodobacterales</taxon>
        <taxon>Paracoccaceae</taxon>
        <taxon>Tritonibacter</taxon>
    </lineage>
</organism>